<keyword evidence="6 10" id="KW-1133">Transmembrane helix</keyword>
<evidence type="ECO:0000256" key="1">
    <source>
        <dbReference type="ARBA" id="ARBA00004141"/>
    </source>
</evidence>
<dbReference type="GO" id="GO:0034626">
    <property type="term" value="P:fatty acid elongation, polyunsaturated fatty acid"/>
    <property type="evidence" value="ECO:0007669"/>
    <property type="project" value="TreeGrafter"/>
</dbReference>
<feature type="transmembrane region" description="Helical" evidence="10">
    <location>
        <begin position="199"/>
        <end position="218"/>
    </location>
</feature>
<evidence type="ECO:0000313" key="11">
    <source>
        <dbReference type="EMBL" id="SBT70210.1"/>
    </source>
</evidence>
<feature type="transmembrane region" description="Helical" evidence="10">
    <location>
        <begin position="135"/>
        <end position="153"/>
    </location>
</feature>
<dbReference type="VEuPathDB" id="PlasmoDB:PmUG01_02014700"/>
<keyword evidence="2 10" id="KW-0444">Lipid biosynthesis</keyword>
<feature type="transmembrane region" description="Helical" evidence="10">
    <location>
        <begin position="288"/>
        <end position="307"/>
    </location>
</feature>
<dbReference type="GO" id="GO:0034625">
    <property type="term" value="P:fatty acid elongation, monounsaturated fatty acid"/>
    <property type="evidence" value="ECO:0007669"/>
    <property type="project" value="TreeGrafter"/>
</dbReference>
<comment type="subcellular location">
    <subcellularLocation>
        <location evidence="1">Membrane</location>
        <topology evidence="1">Multi-pass membrane protein</topology>
    </subcellularLocation>
</comment>
<organism evidence="11 12">
    <name type="scientific">Plasmodium malariae</name>
    <dbReference type="NCBI Taxonomy" id="5858"/>
    <lineage>
        <taxon>Eukaryota</taxon>
        <taxon>Sar</taxon>
        <taxon>Alveolata</taxon>
        <taxon>Apicomplexa</taxon>
        <taxon>Aconoidasida</taxon>
        <taxon>Haemosporida</taxon>
        <taxon>Plasmodiidae</taxon>
        <taxon>Plasmodium</taxon>
        <taxon>Plasmodium (Plasmodium)</taxon>
    </lineage>
</organism>
<sequence length="320" mass="38512">MITNIVTKTNDAGYFRILGNVRNYPKRPIFIIEEVFPFLDYFTFEWERAFTPFSFIEFVHNQYMTCPIVVMIYILFCKYGCAFMKKRNAFNLKWGVAIWNIFLSVFNMIVLIKLLPVLLYILYNYSFNGLLTIPPIYTCAFGPVGAWTMLFIISKYTELFDTVFLILRKKNITLLHWFHHATVLLYTWDTYFVEQPTGFLFIFINALVHFIMYFYYFLATIYNKALKWNIFVTCIQICQMLIGILLTIYCLYITFVYKYNTNWNVEHVKTMKHNFSFDNGHYISRKNVIFASLMYLSYLYLFAKYFFDRYLQRETRSKSA</sequence>
<feature type="transmembrane region" description="Helical" evidence="10">
    <location>
        <begin position="96"/>
        <end position="123"/>
    </location>
</feature>
<dbReference type="Pfam" id="PF01151">
    <property type="entry name" value="ELO"/>
    <property type="match status" value="1"/>
</dbReference>
<evidence type="ECO:0000256" key="5">
    <source>
        <dbReference type="ARBA" id="ARBA00022832"/>
    </source>
</evidence>
<feature type="transmembrane region" description="Helical" evidence="10">
    <location>
        <begin position="62"/>
        <end position="84"/>
    </location>
</feature>
<dbReference type="GO" id="GO:0005789">
    <property type="term" value="C:endoplasmic reticulum membrane"/>
    <property type="evidence" value="ECO:0007669"/>
    <property type="project" value="TreeGrafter"/>
</dbReference>
<dbReference type="PANTHER" id="PTHR11157:SF17">
    <property type="entry name" value="ELONGATION OF VERY LONG CHAIN FATTY ACIDS PROTEIN 6"/>
    <property type="match status" value="1"/>
</dbReference>
<evidence type="ECO:0000256" key="8">
    <source>
        <dbReference type="ARBA" id="ARBA00023136"/>
    </source>
</evidence>
<keyword evidence="9 10" id="KW-0275">Fatty acid biosynthesis</keyword>
<evidence type="ECO:0000256" key="4">
    <source>
        <dbReference type="ARBA" id="ARBA00022692"/>
    </source>
</evidence>
<keyword evidence="4 10" id="KW-0812">Transmembrane</keyword>
<evidence type="ECO:0000313" key="12">
    <source>
        <dbReference type="Proteomes" id="UP000219799"/>
    </source>
</evidence>
<dbReference type="EC" id="2.3.1.-" evidence="10"/>
<dbReference type="InterPro" id="IPR002076">
    <property type="entry name" value="ELO_fam"/>
</dbReference>
<protein>
    <recommendedName>
        <fullName evidence="10">Elongation of fatty acids protein</fullName>
        <ecNumber evidence="10">2.3.1.-</ecNumber>
    </recommendedName>
</protein>
<keyword evidence="7 10" id="KW-0443">Lipid metabolism</keyword>
<evidence type="ECO:0000256" key="9">
    <source>
        <dbReference type="ARBA" id="ARBA00023160"/>
    </source>
</evidence>
<dbReference type="GO" id="GO:0030148">
    <property type="term" value="P:sphingolipid biosynthetic process"/>
    <property type="evidence" value="ECO:0007669"/>
    <property type="project" value="TreeGrafter"/>
</dbReference>
<name>A0A1C3K9K4_PLAMA</name>
<comment type="similarity">
    <text evidence="10">Belongs to the ELO family.</text>
</comment>
<gene>
    <name evidence="11" type="primary">PmlGA01_020008200</name>
    <name evidence="11" type="ORF">PMLGA01_020008200</name>
</gene>
<feature type="transmembrane region" description="Helical" evidence="10">
    <location>
        <begin position="230"/>
        <end position="255"/>
    </location>
</feature>
<dbReference type="PANTHER" id="PTHR11157">
    <property type="entry name" value="FATTY ACID ACYL TRANSFERASE-RELATED"/>
    <property type="match status" value="1"/>
</dbReference>
<dbReference type="GO" id="GO:0009922">
    <property type="term" value="F:fatty acid elongase activity"/>
    <property type="evidence" value="ECO:0007669"/>
    <property type="project" value="InterPro"/>
</dbReference>
<proteinExistence type="inferred from homology"/>
<dbReference type="GO" id="GO:0019367">
    <property type="term" value="P:fatty acid elongation, saturated fatty acid"/>
    <property type="evidence" value="ECO:0007669"/>
    <property type="project" value="TreeGrafter"/>
</dbReference>
<evidence type="ECO:0000256" key="6">
    <source>
        <dbReference type="ARBA" id="ARBA00022989"/>
    </source>
</evidence>
<keyword evidence="5 10" id="KW-0276">Fatty acid metabolism</keyword>
<reference evidence="11 12" key="1">
    <citation type="submission" date="2016-06" db="EMBL/GenBank/DDBJ databases">
        <authorList>
            <consortium name="Pathogen Informatics"/>
        </authorList>
    </citation>
    <scope>NUCLEOTIDE SEQUENCE [LARGE SCALE GENOMIC DNA]</scope>
    <source>
        <strain evidence="11">PmlGA01</strain>
    </source>
</reference>
<dbReference type="GO" id="GO:0042761">
    <property type="term" value="P:very long-chain fatty acid biosynthetic process"/>
    <property type="evidence" value="ECO:0007669"/>
    <property type="project" value="TreeGrafter"/>
</dbReference>
<evidence type="ECO:0000256" key="3">
    <source>
        <dbReference type="ARBA" id="ARBA00022679"/>
    </source>
</evidence>
<dbReference type="Proteomes" id="UP000219799">
    <property type="component" value="Chromosome 2"/>
</dbReference>
<evidence type="ECO:0000256" key="2">
    <source>
        <dbReference type="ARBA" id="ARBA00022516"/>
    </source>
</evidence>
<dbReference type="AlphaFoldDB" id="A0A1C3K9K4"/>
<keyword evidence="3 10" id="KW-0808">Transferase</keyword>
<accession>A0A1C3K9K4</accession>
<evidence type="ECO:0000256" key="7">
    <source>
        <dbReference type="ARBA" id="ARBA00023098"/>
    </source>
</evidence>
<feature type="transmembrane region" description="Helical" evidence="10">
    <location>
        <begin position="174"/>
        <end position="193"/>
    </location>
</feature>
<dbReference type="EMBL" id="LT594490">
    <property type="protein sequence ID" value="SBT70210.1"/>
    <property type="molecule type" value="Genomic_DNA"/>
</dbReference>
<evidence type="ECO:0000256" key="10">
    <source>
        <dbReference type="RuleBase" id="RU361115"/>
    </source>
</evidence>
<comment type="catalytic activity">
    <reaction evidence="10">
        <text>an acyl-CoA + malonyl-CoA + H(+) = a 3-oxoacyl-CoA + CO2 + CoA</text>
        <dbReference type="Rhea" id="RHEA:50252"/>
        <dbReference type="ChEBI" id="CHEBI:15378"/>
        <dbReference type="ChEBI" id="CHEBI:16526"/>
        <dbReference type="ChEBI" id="CHEBI:57287"/>
        <dbReference type="ChEBI" id="CHEBI:57384"/>
        <dbReference type="ChEBI" id="CHEBI:58342"/>
        <dbReference type="ChEBI" id="CHEBI:90726"/>
    </reaction>
    <physiologicalReaction direction="left-to-right" evidence="10">
        <dbReference type="Rhea" id="RHEA:50253"/>
    </physiologicalReaction>
</comment>
<keyword evidence="8 10" id="KW-0472">Membrane</keyword>